<organism evidence="7">
    <name type="scientific">Candidatus Kentrum sp. TC</name>
    <dbReference type="NCBI Taxonomy" id="2126339"/>
    <lineage>
        <taxon>Bacteria</taxon>
        <taxon>Pseudomonadati</taxon>
        <taxon>Pseudomonadota</taxon>
        <taxon>Gammaproteobacteria</taxon>
        <taxon>Candidatus Kentrum</taxon>
    </lineage>
</organism>
<comment type="similarity">
    <text evidence="5">Belongs to the PINc/VapC protein family.</text>
</comment>
<protein>
    <recommendedName>
        <fullName evidence="5">Ribonuclease VapC</fullName>
        <shortName evidence="5">RNase VapC</shortName>
        <ecNumber evidence="5">3.1.-.-</ecNumber>
    </recommendedName>
    <alternativeName>
        <fullName evidence="5">Toxin VapC</fullName>
    </alternativeName>
</protein>
<reference evidence="7" key="1">
    <citation type="submission" date="2019-02" db="EMBL/GenBank/DDBJ databases">
        <authorList>
            <person name="Gruber-Vodicka R. H."/>
            <person name="Seah K. B. B."/>
        </authorList>
    </citation>
    <scope>NUCLEOTIDE SEQUENCE</scope>
    <source>
        <strain evidence="7">BECK_BZ125</strain>
    </source>
</reference>
<name>A0A450YSK8_9GAMM</name>
<dbReference type="Pfam" id="PF01850">
    <property type="entry name" value="PIN"/>
    <property type="match status" value="1"/>
</dbReference>
<keyword evidence="3 5" id="KW-0479">Metal-binding</keyword>
<keyword evidence="5" id="KW-0460">Magnesium</keyword>
<dbReference type="EC" id="3.1.-.-" evidence="5"/>
<keyword evidence="1 5" id="KW-1277">Toxin-antitoxin system</keyword>
<evidence type="ECO:0000256" key="2">
    <source>
        <dbReference type="ARBA" id="ARBA00022722"/>
    </source>
</evidence>
<keyword evidence="4 5" id="KW-0378">Hydrolase</keyword>
<accession>A0A450YSK8</accession>
<gene>
    <name evidence="5" type="primary">vapC</name>
    <name evidence="7" type="ORF">BECKTC1821E_GA0114239_103632</name>
</gene>
<dbReference type="InterPro" id="IPR029060">
    <property type="entry name" value="PIN-like_dom_sf"/>
</dbReference>
<dbReference type="GO" id="GO:0000287">
    <property type="term" value="F:magnesium ion binding"/>
    <property type="evidence" value="ECO:0007669"/>
    <property type="project" value="UniProtKB-UniRule"/>
</dbReference>
<dbReference type="AlphaFoldDB" id="A0A450YSK8"/>
<dbReference type="GO" id="GO:0004540">
    <property type="term" value="F:RNA nuclease activity"/>
    <property type="evidence" value="ECO:0007669"/>
    <property type="project" value="InterPro"/>
</dbReference>
<dbReference type="GO" id="GO:0090729">
    <property type="term" value="F:toxin activity"/>
    <property type="evidence" value="ECO:0007669"/>
    <property type="project" value="UniProtKB-KW"/>
</dbReference>
<evidence type="ECO:0000259" key="6">
    <source>
        <dbReference type="Pfam" id="PF01850"/>
    </source>
</evidence>
<feature type="binding site" evidence="5">
    <location>
        <position position="5"/>
    </location>
    <ligand>
        <name>Mg(2+)</name>
        <dbReference type="ChEBI" id="CHEBI:18420"/>
    </ligand>
</feature>
<dbReference type="HAMAP" id="MF_00265">
    <property type="entry name" value="VapC_Nob1"/>
    <property type="match status" value="1"/>
</dbReference>
<dbReference type="InterPro" id="IPR022907">
    <property type="entry name" value="VapC_family"/>
</dbReference>
<evidence type="ECO:0000256" key="5">
    <source>
        <dbReference type="HAMAP-Rule" id="MF_00265"/>
    </source>
</evidence>
<dbReference type="SUPFAM" id="SSF88723">
    <property type="entry name" value="PIN domain-like"/>
    <property type="match status" value="1"/>
</dbReference>
<dbReference type="GO" id="GO:0016787">
    <property type="term" value="F:hydrolase activity"/>
    <property type="evidence" value="ECO:0007669"/>
    <property type="project" value="UniProtKB-KW"/>
</dbReference>
<comment type="function">
    <text evidence="5">Toxic component of a toxin-antitoxin (TA) system. An RNase.</text>
</comment>
<evidence type="ECO:0000256" key="1">
    <source>
        <dbReference type="ARBA" id="ARBA00022649"/>
    </source>
</evidence>
<dbReference type="Gene3D" id="3.40.50.1010">
    <property type="entry name" value="5'-nuclease"/>
    <property type="match status" value="1"/>
</dbReference>
<dbReference type="InterPro" id="IPR002716">
    <property type="entry name" value="PIN_dom"/>
</dbReference>
<dbReference type="EMBL" id="CAADFT010000036">
    <property type="protein sequence ID" value="VFK44527.1"/>
    <property type="molecule type" value="Genomic_DNA"/>
</dbReference>
<feature type="binding site" evidence="5">
    <location>
        <position position="110"/>
    </location>
    <ligand>
        <name>Mg(2+)</name>
        <dbReference type="ChEBI" id="CHEBI:18420"/>
    </ligand>
</feature>
<keyword evidence="2 5" id="KW-0540">Nuclease</keyword>
<sequence length="146" mass="16530">MYAIDTNLLVYAHNTASPFHMPAKIFVEQAMNTRGTDGRLSVCLPAQILMEFLNVITWHRLDAPLLLSNAIRIVQNYIDTGVTILHHRSTQLETFLDLLDSTTTRKKIFDVALAATLKDHGIPGLYTVNVKDFEEFTFLEVRNPLS</sequence>
<evidence type="ECO:0000313" key="7">
    <source>
        <dbReference type="EMBL" id="VFK44527.1"/>
    </source>
</evidence>
<evidence type="ECO:0000256" key="3">
    <source>
        <dbReference type="ARBA" id="ARBA00022723"/>
    </source>
</evidence>
<feature type="domain" description="PIN" evidence="6">
    <location>
        <begin position="3"/>
        <end position="129"/>
    </location>
</feature>
<keyword evidence="5" id="KW-0800">Toxin</keyword>
<comment type="cofactor">
    <cofactor evidence="5">
        <name>Mg(2+)</name>
        <dbReference type="ChEBI" id="CHEBI:18420"/>
    </cofactor>
</comment>
<evidence type="ECO:0000256" key="4">
    <source>
        <dbReference type="ARBA" id="ARBA00022801"/>
    </source>
</evidence>
<proteinExistence type="inferred from homology"/>